<evidence type="ECO:0000313" key="1">
    <source>
        <dbReference type="EMBL" id="GJE77291.1"/>
    </source>
</evidence>
<dbReference type="EMBL" id="BPRE01000013">
    <property type="protein sequence ID" value="GJE77291.1"/>
    <property type="molecule type" value="Genomic_DNA"/>
</dbReference>
<protein>
    <submittedName>
        <fullName evidence="1">Uncharacterized protein</fullName>
    </submittedName>
</protein>
<organism evidence="1 2">
    <name type="scientific">Methylorubrum suomiense</name>
    <dbReference type="NCBI Taxonomy" id="144191"/>
    <lineage>
        <taxon>Bacteria</taxon>
        <taxon>Pseudomonadati</taxon>
        <taxon>Pseudomonadota</taxon>
        <taxon>Alphaproteobacteria</taxon>
        <taxon>Hyphomicrobiales</taxon>
        <taxon>Methylobacteriaceae</taxon>
        <taxon>Methylorubrum</taxon>
    </lineage>
</organism>
<comment type="caution">
    <text evidence="1">The sequence shown here is derived from an EMBL/GenBank/DDBJ whole genome shotgun (WGS) entry which is preliminary data.</text>
</comment>
<dbReference type="InterPro" id="IPR054496">
    <property type="entry name" value="E217_GP41"/>
</dbReference>
<reference evidence="1" key="2">
    <citation type="submission" date="2021-08" db="EMBL/GenBank/DDBJ databases">
        <authorList>
            <person name="Tani A."/>
            <person name="Ola A."/>
            <person name="Ogura Y."/>
            <person name="Katsura K."/>
            <person name="Hayashi T."/>
        </authorList>
    </citation>
    <scope>NUCLEOTIDE SEQUENCE</scope>
    <source>
        <strain evidence="1">DSM 14458</strain>
    </source>
</reference>
<accession>A0ABQ4UY80</accession>
<evidence type="ECO:0000313" key="2">
    <source>
        <dbReference type="Proteomes" id="UP001055093"/>
    </source>
</evidence>
<reference evidence="1" key="1">
    <citation type="journal article" date="2021" name="Front. Microbiol.">
        <title>Comprehensive Comparative Genomics and Phenotyping of Methylobacterium Species.</title>
        <authorList>
            <person name="Alessa O."/>
            <person name="Ogura Y."/>
            <person name="Fujitani Y."/>
            <person name="Takami H."/>
            <person name="Hayashi T."/>
            <person name="Sahin N."/>
            <person name="Tani A."/>
        </authorList>
    </citation>
    <scope>NUCLEOTIDE SEQUENCE</scope>
    <source>
        <strain evidence="1">DSM 14458</strain>
    </source>
</reference>
<dbReference type="RefSeq" id="WP_238308408.1">
    <property type="nucleotide sequence ID" value="NZ_BPRE01000013.1"/>
</dbReference>
<dbReference type="Pfam" id="PF22759">
    <property type="entry name" value="E217_GP41"/>
    <property type="match status" value="1"/>
</dbReference>
<keyword evidence="2" id="KW-1185">Reference proteome</keyword>
<name>A0ABQ4UY80_9HYPH</name>
<dbReference type="Proteomes" id="UP001055093">
    <property type="component" value="Unassembled WGS sequence"/>
</dbReference>
<sequence length="296" mass="31832">MRLFGRIIRVTVEGDGGSATFIGDQSPEPGLSISGTCTQTIGSKPNAGTVTIKNLSQARRNMLGNEYDKVTVEFGWKGMAPWVLFSGDIRDVSHTKTSPEIETAIEVGDGDKAVGKGKASKTFPAGTKPKEIVEYLRKQMPGIAKGEIKGLDDLPATKRPTTVYGYAYRELDTIGRQHGFYWSLQNGKMQAVKADEHLGGNVLISAETGLLGVPTVTDKGVKVTTLIIPGLTPGRVIDVRSEFTDTSLAAKKDKRPTDQGGGLFRIASVAYTIASRDDECTAEIEANRIQGDKVKK</sequence>
<proteinExistence type="predicted"/>
<gene>
    <name evidence="1" type="ORF">BGCPKDLD_3894</name>
</gene>